<proteinExistence type="predicted"/>
<dbReference type="Proteomes" id="UP000054935">
    <property type="component" value="Unassembled WGS sequence"/>
</dbReference>
<evidence type="ECO:0000313" key="2">
    <source>
        <dbReference type="Proteomes" id="UP000054935"/>
    </source>
</evidence>
<dbReference type="STRING" id="441103.TRN7648_00189"/>
<accession>A0A0P1FZX1</accession>
<sequence>MMRLQIARLRRLYGMTEAQARLYAPLVYRGAGDD</sequence>
<dbReference type="AlphaFoldDB" id="A0A0P1FZX1"/>
<keyword evidence="2" id="KW-1185">Reference proteome</keyword>
<reference evidence="1 2" key="1">
    <citation type="submission" date="2015-09" db="EMBL/GenBank/DDBJ databases">
        <authorList>
            <consortium name="Swine Surveillance"/>
        </authorList>
    </citation>
    <scope>NUCLEOTIDE SEQUENCE [LARGE SCALE GENOMIC DNA]</scope>
    <source>
        <strain evidence="1 2">CECT 7648</strain>
    </source>
</reference>
<organism evidence="1 2">
    <name type="scientific">Tropicibacter naphthalenivorans</name>
    <dbReference type="NCBI Taxonomy" id="441103"/>
    <lineage>
        <taxon>Bacteria</taxon>
        <taxon>Pseudomonadati</taxon>
        <taxon>Pseudomonadota</taxon>
        <taxon>Alphaproteobacteria</taxon>
        <taxon>Rhodobacterales</taxon>
        <taxon>Roseobacteraceae</taxon>
        <taxon>Tropicibacter</taxon>
    </lineage>
</organism>
<evidence type="ECO:0000313" key="1">
    <source>
        <dbReference type="EMBL" id="CUH74995.1"/>
    </source>
</evidence>
<protein>
    <submittedName>
        <fullName evidence="1">Uncharacterized protein</fullName>
    </submittedName>
</protein>
<name>A0A0P1FZX1_9RHOB</name>
<gene>
    <name evidence="1" type="ORF">TRN7648_00189</name>
</gene>
<dbReference type="EMBL" id="CYSE01000001">
    <property type="protein sequence ID" value="CUH74995.1"/>
    <property type="molecule type" value="Genomic_DNA"/>
</dbReference>